<dbReference type="SUPFAM" id="SSF51182">
    <property type="entry name" value="RmlC-like cupins"/>
    <property type="match status" value="1"/>
</dbReference>
<dbReference type="Proteomes" id="UP000076925">
    <property type="component" value="Unassembled WGS sequence"/>
</dbReference>
<protein>
    <recommendedName>
        <fullName evidence="1">Capsular polysaccharide assembling protein CapF C-terminal domain-containing protein</fullName>
    </recommendedName>
</protein>
<evidence type="ECO:0000313" key="3">
    <source>
        <dbReference type="Proteomes" id="UP000076925"/>
    </source>
</evidence>
<gene>
    <name evidence="2" type="ORF">WA1_50505</name>
</gene>
<dbReference type="Pfam" id="PF14667">
    <property type="entry name" value="Polysacc_synt_C"/>
    <property type="match status" value="1"/>
</dbReference>
<dbReference type="InterPro" id="IPR014710">
    <property type="entry name" value="RmlC-like_jellyroll"/>
</dbReference>
<dbReference type="InterPro" id="IPR029303">
    <property type="entry name" value="CapF_C"/>
</dbReference>
<dbReference type="OrthoDB" id="582492at2"/>
<dbReference type="STRING" id="128403.WA1_50505"/>
<dbReference type="RefSeq" id="WP_017740910.1">
    <property type="nucleotide sequence ID" value="NZ_KQ976356.1"/>
</dbReference>
<proteinExistence type="predicted"/>
<comment type="caution">
    <text evidence="2">The sequence shown here is derived from an EMBL/GenBank/DDBJ whole genome shotgun (WGS) entry which is preliminary data.</text>
</comment>
<accession>A0A139WQE1</accession>
<sequence>MKVLPPVEIAQDNLGELLSNSDLDSTNFSEINFTITHAQQTRGDRYHKDNHELFVIIAGEVEVTTCNIFDKKPTKFIAKKGDRFIIQPFELHSLHAITDCQWLNLVFQTATDNTPCNNKKTESQIIRHYGFNNPRKLRLVAV</sequence>
<evidence type="ECO:0000313" key="2">
    <source>
        <dbReference type="EMBL" id="KYC34650.1"/>
    </source>
</evidence>
<dbReference type="EMBL" id="ANNX02000077">
    <property type="protein sequence ID" value="KYC34650.1"/>
    <property type="molecule type" value="Genomic_DNA"/>
</dbReference>
<evidence type="ECO:0000259" key="1">
    <source>
        <dbReference type="Pfam" id="PF14667"/>
    </source>
</evidence>
<dbReference type="AlphaFoldDB" id="A0A139WQE1"/>
<keyword evidence="3" id="KW-1185">Reference proteome</keyword>
<dbReference type="Gene3D" id="2.60.120.10">
    <property type="entry name" value="Jelly Rolls"/>
    <property type="match status" value="1"/>
</dbReference>
<feature type="domain" description="Capsular polysaccharide assembling protein CapF C-terminal" evidence="1">
    <location>
        <begin position="24"/>
        <end position="106"/>
    </location>
</feature>
<dbReference type="CDD" id="cd02208">
    <property type="entry name" value="cupin_RmlC-like"/>
    <property type="match status" value="1"/>
</dbReference>
<reference evidence="2 3" key="1">
    <citation type="journal article" date="2013" name="Genome Biol. Evol.">
        <title>Genomes of Stigonematalean cyanobacteria (subsection V) and the evolution of oxygenic photosynthesis from prokaryotes to plastids.</title>
        <authorList>
            <person name="Dagan T."/>
            <person name="Roettger M."/>
            <person name="Stucken K."/>
            <person name="Landan G."/>
            <person name="Koch R."/>
            <person name="Major P."/>
            <person name="Gould S.B."/>
            <person name="Goremykin V.V."/>
            <person name="Rippka R."/>
            <person name="Tandeau de Marsac N."/>
            <person name="Gugger M."/>
            <person name="Lockhart P.J."/>
            <person name="Allen J.F."/>
            <person name="Brune I."/>
            <person name="Maus I."/>
            <person name="Puhler A."/>
            <person name="Martin W.F."/>
        </authorList>
    </citation>
    <scope>NUCLEOTIDE SEQUENCE [LARGE SCALE GENOMIC DNA]</scope>
    <source>
        <strain evidence="2 3">PCC 7110</strain>
    </source>
</reference>
<name>A0A139WQE1_9CYAN</name>
<dbReference type="InterPro" id="IPR011051">
    <property type="entry name" value="RmlC_Cupin_sf"/>
</dbReference>
<organism evidence="2 3">
    <name type="scientific">Scytonema hofmannii PCC 7110</name>
    <dbReference type="NCBI Taxonomy" id="128403"/>
    <lineage>
        <taxon>Bacteria</taxon>
        <taxon>Bacillati</taxon>
        <taxon>Cyanobacteriota</taxon>
        <taxon>Cyanophyceae</taxon>
        <taxon>Nostocales</taxon>
        <taxon>Scytonemataceae</taxon>
        <taxon>Scytonema</taxon>
    </lineage>
</organism>